<evidence type="ECO:0000313" key="5">
    <source>
        <dbReference type="Proteomes" id="UP000078486"/>
    </source>
</evidence>
<dbReference type="OrthoDB" id="173897at2"/>
<feature type="domain" description="Autotransporter" evidence="3">
    <location>
        <begin position="1989"/>
        <end position="2259"/>
    </location>
</feature>
<dbReference type="SUPFAM" id="SSF103515">
    <property type="entry name" value="Autotransporter"/>
    <property type="match status" value="1"/>
</dbReference>
<dbReference type="PROSITE" id="PS51208">
    <property type="entry name" value="AUTOTRANSPORTER"/>
    <property type="match status" value="1"/>
</dbReference>
<dbReference type="EMBL" id="LRRQ01000076">
    <property type="protein sequence ID" value="OAM89911.1"/>
    <property type="molecule type" value="Genomic_DNA"/>
</dbReference>
<dbReference type="SUPFAM" id="SSF51126">
    <property type="entry name" value="Pectin lyase-like"/>
    <property type="match status" value="1"/>
</dbReference>
<dbReference type="InterPro" id="IPR011050">
    <property type="entry name" value="Pectin_lyase_fold/virulence"/>
</dbReference>
<proteinExistence type="predicted"/>
<dbReference type="InterPro" id="IPR012332">
    <property type="entry name" value="Autotransporter_pectin_lyase_C"/>
</dbReference>
<keyword evidence="2" id="KW-0732">Signal</keyword>
<reference evidence="4 5" key="1">
    <citation type="submission" date="2016-01" db="EMBL/GenBank/DDBJ databases">
        <title>High potential of lignocellulose degradation of a new Verrucomicrobia species.</title>
        <authorList>
            <person name="Wang Y."/>
            <person name="Shi Y."/>
            <person name="Qiu Z."/>
            <person name="Liu S."/>
            <person name="Yang H."/>
        </authorList>
    </citation>
    <scope>NUCLEOTIDE SEQUENCE [LARGE SCALE GENOMIC DNA]</scope>
    <source>
        <strain evidence="4 5">TSB47</strain>
    </source>
</reference>
<dbReference type="STRING" id="1184151.AW736_11390"/>
<dbReference type="GO" id="GO:0019867">
    <property type="term" value="C:outer membrane"/>
    <property type="evidence" value="ECO:0007669"/>
    <property type="project" value="InterPro"/>
</dbReference>
<dbReference type="InterPro" id="IPR004899">
    <property type="entry name" value="Pertactin_central"/>
</dbReference>
<dbReference type="GO" id="GO:0006508">
    <property type="term" value="P:proteolysis"/>
    <property type="evidence" value="ECO:0007669"/>
    <property type="project" value="InterPro"/>
</dbReference>
<protein>
    <recommendedName>
        <fullName evidence="3">Autotransporter domain-containing protein</fullName>
    </recommendedName>
</protein>
<feature type="region of interest" description="Disordered" evidence="1">
    <location>
        <begin position="1"/>
        <end position="21"/>
    </location>
</feature>
<keyword evidence="5" id="KW-1185">Reference proteome</keyword>
<sequence length="2259" mass="222846">MNPACTYHTETRPVSGYSRPDSRRRHASALLVLAALALAPLAHAGLINNSGNDIDGVTLTAADVLTNTGTISNTDNAVYASGLAVEVHNQAGALIEAVGTSNQASGIIAGELVATNAGVITGTGFGILIQTAGTVTNLGTIVGYAQTGVQSQGTLVLSNSSSGLIQSSGGVGVGLALGGTIVNAGTIAGLGGGRDGIWSGGALALTNSTGALIQGSDNGVQFIGGTIMNSGAIVGLGGGGIWAESGALIENTGSGRISGATHGIWLTGGTIVNAGTIAADYGVIGYAFPVRVENTGLASGTTVGVYLDEGGVLVNTGTIAATAAVEGYGFVAYGEVTGTNHGTISGSTAGVWLGDVDESGTYPVNASIANAAGGTITGGTYGIYVAAGTAVITNSGNILVSDTVNGWGVYIAGGTASVTNAATGTIAQGVYAGGTISVVNDGVITGQGVYLGTDSVFTGTGSILADTGTALTLAAGVSHTNAMTVTSSLVGVYLADAGALVNSGTITGTGNAGVLAETASVFVTNSDAGLVTGGSYGARFAAGGTLVNSGTITGTAATSVGVYSATALTGTNLAGGFIQGGLYGLQNHGGTFFNSGIIHDTGAHAYYDSGTGGLYINSGTTLADTGIAVYFQGTGTFVNEAFGLVAAGDTGVQLSQGGNVMNSGVITGSGGVGVGLALGGTIVNAGTIAGLGGGRDGIWSGGALALTNSTGALIQGSDNGVQFIGGTIMNSGAIVGLGGGGIWAESGALIENTGSGRISGATHGIWLTGGTIVNAGTIAADYGVIGYAFPVRVENTGLASGTTVGVYLDEGGVLVNTGTIAATAAVEGYGFVAYGEVTGTNHGTISGSTAGVWLGDVDESGTYPVNASIANAAGGTITGGTYGIYVAAGTAVITNSGNILVSDTVNGWGVYIAGGTASVTNAATGTIAQGVYAGGTISVVNDGVITGQGVYLGADSTLTGTGSILSPTGTALILAAGVSHTNAMTISGSLVGVYFEGAGTFVNTATITGSARYGVLAETASVLVSNTAGALIQGATGVNLAVGGTLLNAGAITATSGTALAAAGGALSLLNTGTMTGDVVSTSTVTSATLAVGSKIVGALTLDGAASTLTLAAATGSQSHAAAVTGSTAFTGTLVKTGAGVWNLDSPAANLAGLAQKATLVQAGTLAVDWATHQLNGAAAGVMVDAGAVLQINQTGTATATISSTLAGGGYIDLVNTYAGAAGRFELAATTGGAFTGTLGVRGLTNTGSLLFNDNATAALAGATLRLGALGSVTLDASGTIHGLDFAGGLFLVESATVGGTATLHALTVDTLAGSSGTIGVATAVLSGLDLTPSTPTLAGGIFDTDASAEALNHAPVIKVTATGAASLTEGAVYMVVDGSTGFTISGSGSGRHAFYAAAGDIVVGNVVNAYKGVYHGTASTGTAGIYLDYGVTSIESTHATVAVTLDPTGSVDKTLSLLLTGTGAGFTFTGTDTVTLAQKADYTGATLITGSAVLKAGVADVIASSTSVTLDGASTGFDLGGHDQTVHNLSGSGSIALGGNAFMVGNSTGFNGMLAGPITGAGNFTLASGELTLAGANTYTGTTIVQSNATLIVGAGSTSGALAAASRVSVATAGTLAFWRSDATTISNTITTAAANSPFPGGVVEIRAGSGDVELSGPVAGGGTLVQNAAAATVLTGASDINLRVNAGTVQIGTGGDTGNGWATDTLARSVTLSGADAKLVLNRSGNFTISTTITGAGRVDIIGGGITLLNAAQTYTGATFVQSDTLRAGAANVLAASSGLTLDGAVFDLAGRNQTLKALHGGAPVATVYGVPAFIPVATASSGTILYHTAPGMEEAYATLTTDVLTGALTHHMNVDVAGRLSDKLRVTTLATGTHHIEFHRTTTTEIDDATHIYALDLLELPHAAAGIDPGLTITSGTIEMGAHTYQLYPGDGGSIMPGKNTWYLSGGDARSRAGDAIYWTAGVAGLDWHYSLDSLRKRMGELRMGGLPENGNVWVTANTYRLNAGGGLAGDGFTQDSFGMTAGGDRRIDLSGDLTLLAGGFISFARHERDFERHGSGETSGFGLGGYATVLHKDGWYGDFVLRADRNSNKLHSQAVDGLVTDARYGSEAVGASLELGRYVASGNLWLEPSVQMALARLGSESYDTERQTVYHEPIHVRIDGSTAMQYRVQMRGGVDLGRWRPYLRVAEVKTDTSGGKLHVEGREWTPGFDGWRFEAGLGAAYMIDPESQLYFDYEYNKADAYERPWSLSLGYRRAW</sequence>
<dbReference type="Gene3D" id="2.160.20.20">
    <property type="match status" value="1"/>
</dbReference>
<name>A0A178IJP1_9BACT</name>
<dbReference type="Gene3D" id="2.40.128.130">
    <property type="entry name" value="Autotransporter beta-domain"/>
    <property type="match status" value="1"/>
</dbReference>
<dbReference type="InterPro" id="IPR001969">
    <property type="entry name" value="Aspartic_peptidase_AS"/>
</dbReference>
<dbReference type="InterPro" id="IPR036709">
    <property type="entry name" value="Autotransporte_beta_dom_sf"/>
</dbReference>
<dbReference type="Proteomes" id="UP000078486">
    <property type="component" value="Unassembled WGS sequence"/>
</dbReference>
<evidence type="ECO:0000259" key="3">
    <source>
        <dbReference type="PROSITE" id="PS51208"/>
    </source>
</evidence>
<accession>A0A178IJP1</accession>
<organism evidence="4 5">
    <name type="scientific">Termitidicoccus mucosus</name>
    <dbReference type="NCBI Taxonomy" id="1184151"/>
    <lineage>
        <taxon>Bacteria</taxon>
        <taxon>Pseudomonadati</taxon>
        <taxon>Verrucomicrobiota</taxon>
        <taxon>Opitutia</taxon>
        <taxon>Opitutales</taxon>
        <taxon>Opitutaceae</taxon>
        <taxon>Termitidicoccus</taxon>
    </lineage>
</organism>
<dbReference type="RefSeq" id="WP_068770369.1">
    <property type="nucleotide sequence ID" value="NZ_CP109796.1"/>
</dbReference>
<dbReference type="PRINTS" id="PR01484">
    <property type="entry name" value="PRTACTNFAMLY"/>
</dbReference>
<dbReference type="InterPro" id="IPR003991">
    <property type="entry name" value="Pertactin_virulence_factor"/>
</dbReference>
<dbReference type="InterPro" id="IPR006315">
    <property type="entry name" value="OM_autotransptr_brl_dom"/>
</dbReference>
<dbReference type="InterPro" id="IPR005546">
    <property type="entry name" value="Autotransporte_beta"/>
</dbReference>
<dbReference type="NCBIfam" id="TIGR01414">
    <property type="entry name" value="autotrans_barl"/>
    <property type="match status" value="1"/>
</dbReference>
<evidence type="ECO:0000256" key="2">
    <source>
        <dbReference type="SAM" id="SignalP"/>
    </source>
</evidence>
<dbReference type="Pfam" id="PF03212">
    <property type="entry name" value="Pertactin"/>
    <property type="match status" value="1"/>
</dbReference>
<gene>
    <name evidence="4" type="ORF">AW736_11390</name>
</gene>
<comment type="caution">
    <text evidence="4">The sequence shown here is derived from an EMBL/GenBank/DDBJ whole genome shotgun (WGS) entry which is preliminary data.</text>
</comment>
<feature type="signal peptide" evidence="2">
    <location>
        <begin position="1"/>
        <end position="44"/>
    </location>
</feature>
<evidence type="ECO:0000313" key="4">
    <source>
        <dbReference type="EMBL" id="OAM89911.1"/>
    </source>
</evidence>
<dbReference type="PROSITE" id="PS00141">
    <property type="entry name" value="ASP_PROTEASE"/>
    <property type="match status" value="1"/>
</dbReference>
<evidence type="ECO:0000256" key="1">
    <source>
        <dbReference type="SAM" id="MobiDB-lite"/>
    </source>
</evidence>
<dbReference type="SMART" id="SM00869">
    <property type="entry name" value="Autotransporter"/>
    <property type="match status" value="1"/>
</dbReference>
<feature type="chain" id="PRO_5008089043" description="Autotransporter domain-containing protein" evidence="2">
    <location>
        <begin position="45"/>
        <end position="2259"/>
    </location>
</feature>
<dbReference type="GO" id="GO:0004190">
    <property type="term" value="F:aspartic-type endopeptidase activity"/>
    <property type="evidence" value="ECO:0007669"/>
    <property type="project" value="InterPro"/>
</dbReference>